<dbReference type="InterPro" id="IPR001296">
    <property type="entry name" value="Glyco_trans_1"/>
</dbReference>
<dbReference type="PANTHER" id="PTHR12526">
    <property type="entry name" value="GLYCOSYLTRANSFERASE"/>
    <property type="match status" value="1"/>
</dbReference>
<protein>
    <submittedName>
        <fullName evidence="2">Glycosyltransferase family 4 protein</fullName>
    </submittedName>
</protein>
<comment type="caution">
    <text evidence="2">The sequence shown here is derived from an EMBL/GenBank/DDBJ whole genome shotgun (WGS) entry which is preliminary data.</text>
</comment>
<dbReference type="SUPFAM" id="SSF53756">
    <property type="entry name" value="UDP-Glycosyltransferase/glycogen phosphorylase"/>
    <property type="match status" value="1"/>
</dbReference>
<proteinExistence type="predicted"/>
<dbReference type="EMBL" id="JAQNSB010000026">
    <property type="protein sequence ID" value="MDC1856269.1"/>
    <property type="molecule type" value="Genomic_DNA"/>
</dbReference>
<feature type="domain" description="Glycosyl transferase family 1" evidence="1">
    <location>
        <begin position="188"/>
        <end position="345"/>
    </location>
</feature>
<evidence type="ECO:0000259" key="1">
    <source>
        <dbReference type="Pfam" id="PF00534"/>
    </source>
</evidence>
<reference evidence="2" key="1">
    <citation type="submission" date="2022-10" db="EMBL/GenBank/DDBJ databases">
        <title>Human gut microbiome strain richness.</title>
        <authorList>
            <person name="Chen-Liaw A."/>
        </authorList>
    </citation>
    <scope>NUCLEOTIDE SEQUENCE</scope>
    <source>
        <strain evidence="2">BSD2780061687st1_G10_BSD2780061687b_171204</strain>
    </source>
</reference>
<dbReference type="GO" id="GO:0016757">
    <property type="term" value="F:glycosyltransferase activity"/>
    <property type="evidence" value="ECO:0007669"/>
    <property type="project" value="InterPro"/>
</dbReference>
<name>A0AAW6GF40_BACUN</name>
<dbReference type="RefSeq" id="WP_272195915.1">
    <property type="nucleotide sequence ID" value="NZ_JAQNSB010000026.1"/>
</dbReference>
<dbReference type="CDD" id="cd03801">
    <property type="entry name" value="GT4_PimA-like"/>
    <property type="match status" value="1"/>
</dbReference>
<dbReference type="Pfam" id="PF00534">
    <property type="entry name" value="Glycos_transf_1"/>
    <property type="match status" value="1"/>
</dbReference>
<dbReference type="Proteomes" id="UP001214113">
    <property type="component" value="Unassembled WGS sequence"/>
</dbReference>
<evidence type="ECO:0000313" key="2">
    <source>
        <dbReference type="EMBL" id="MDC1856269.1"/>
    </source>
</evidence>
<accession>A0AAW6GF40</accession>
<dbReference type="AlphaFoldDB" id="A0AAW6GF40"/>
<sequence>MTSSKLKPSILFITPLPPPVHGSAMMSQYVKDSKLINKTFNCDYVNLSTSRRMDEIGKKPLLKMVRFIWAYCIVLGKLMYHRYDLCYLAITCRGIGFLKDAPFVLLCKLFRRKIVIHQHNKGMSRDVERWPYRWLMPWIYRNTKVILLSWRLYPDIKKIVEKDQILICSNGIPDTLQEELEAKRNNRIPHLLFLSNLMVSKGVIVLLDALEILKNKDYSFICDFVGGETAEIDAARFKAEVEKRGLDKLVIYAGKQYGADKEHFFQQADVFVHPTMDDCFPLVLLEAMQHSLPIVSTDVGGIADIIENKVNGYVCETLDADIFAQKLSELIIDEPLRLRMGESGHEKYKRQYTIEQFEANIKEILTVSM</sequence>
<dbReference type="Gene3D" id="3.40.50.2000">
    <property type="entry name" value="Glycogen Phosphorylase B"/>
    <property type="match status" value="2"/>
</dbReference>
<organism evidence="2 3">
    <name type="scientific">Bacteroides uniformis</name>
    <dbReference type="NCBI Taxonomy" id="820"/>
    <lineage>
        <taxon>Bacteria</taxon>
        <taxon>Pseudomonadati</taxon>
        <taxon>Bacteroidota</taxon>
        <taxon>Bacteroidia</taxon>
        <taxon>Bacteroidales</taxon>
        <taxon>Bacteroidaceae</taxon>
        <taxon>Bacteroides</taxon>
    </lineage>
</organism>
<gene>
    <name evidence="2" type="ORF">POZ22_15990</name>
</gene>
<evidence type="ECO:0000313" key="3">
    <source>
        <dbReference type="Proteomes" id="UP001214113"/>
    </source>
</evidence>